<dbReference type="InterPro" id="IPR028082">
    <property type="entry name" value="Peripla_BP_I"/>
</dbReference>
<dbReference type="RefSeq" id="WP_343917044.1">
    <property type="nucleotide sequence ID" value="NZ_BAAAJT010000002.1"/>
</dbReference>
<dbReference type="Gene3D" id="3.40.50.2300">
    <property type="match status" value="2"/>
</dbReference>
<dbReference type="PROSITE" id="PS51257">
    <property type="entry name" value="PROKAR_LIPOPROTEIN"/>
    <property type="match status" value="1"/>
</dbReference>
<dbReference type="SUPFAM" id="SSF53822">
    <property type="entry name" value="Periplasmic binding protein-like I"/>
    <property type="match status" value="1"/>
</dbReference>
<evidence type="ECO:0000256" key="2">
    <source>
        <dbReference type="ARBA" id="ARBA00022729"/>
    </source>
</evidence>
<evidence type="ECO:0000313" key="5">
    <source>
        <dbReference type="EMBL" id="MFD1946673.1"/>
    </source>
</evidence>
<reference evidence="6" key="1">
    <citation type="journal article" date="2019" name="Int. J. Syst. Evol. Microbiol.">
        <title>The Global Catalogue of Microorganisms (GCM) 10K type strain sequencing project: providing services to taxonomists for standard genome sequencing and annotation.</title>
        <authorList>
            <consortium name="The Broad Institute Genomics Platform"/>
            <consortium name="The Broad Institute Genome Sequencing Center for Infectious Disease"/>
            <person name="Wu L."/>
            <person name="Ma J."/>
        </authorList>
    </citation>
    <scope>NUCLEOTIDE SEQUENCE [LARGE SCALE GENOMIC DNA]</scope>
    <source>
        <strain evidence="6">CGMCC 1.12477</strain>
    </source>
</reference>
<evidence type="ECO:0000313" key="6">
    <source>
        <dbReference type="Proteomes" id="UP001597351"/>
    </source>
</evidence>
<dbReference type="CDD" id="cd06338">
    <property type="entry name" value="PBP1_ABC_ligand_binding-like"/>
    <property type="match status" value="1"/>
</dbReference>
<evidence type="ECO:0000256" key="3">
    <source>
        <dbReference type="SAM" id="SignalP"/>
    </source>
</evidence>
<accession>A0ABW4TMI6</accession>
<dbReference type="Proteomes" id="UP001597351">
    <property type="component" value="Unassembled WGS sequence"/>
</dbReference>
<sequence length="415" mass="43640">MAQISRRRGLMAAALTGVLATSLAACGGDDSGGGGGGGGSDEPIVIGTSLPLTGEFSQPGQAAEQGYKVWQEMVNDEGGLLGREIELVVKDDASNQNTIVSDYNALISQDKVDLLLGTFSSLLNLPASAVAERNQMVYVEPAGGSPDMFNRGFEFLFFAQQATADKQGKVFAEWVAGLPDGEKPATAAYPTLDDPFAAPNVAGIREILEGAGVETVYEETYAIDTKNFDTIVSAMKNADPDLVVHGAQFEDGIGMTRAMLKAGFTPDMFFQTNAPSFGGQFTEGIGEENTEGIFYAVSHSVDAETPGNAEFVAKYAEMFGEGEVPEDAADAFAAAEVLQAAVEAVGGIDDQQALADWLHENEVETILGPLSWDETGAPQGEFLIGQWQDGAPEIVLPEEAATAEVERDWMPGGAG</sequence>
<keyword evidence="2 3" id="KW-0732">Signal</keyword>
<proteinExistence type="inferred from homology"/>
<dbReference type="InterPro" id="IPR051010">
    <property type="entry name" value="BCAA_transport"/>
</dbReference>
<name>A0ABW4TMI6_9ACTN</name>
<comment type="caution">
    <text evidence="5">The sequence shown here is derived from an EMBL/GenBank/DDBJ whole genome shotgun (WGS) entry which is preliminary data.</text>
</comment>
<protein>
    <submittedName>
        <fullName evidence="5">Amino acid ABC transporter substrate-binding protein</fullName>
    </submittedName>
</protein>
<feature type="domain" description="Leucine-binding protein" evidence="4">
    <location>
        <begin position="43"/>
        <end position="390"/>
    </location>
</feature>
<dbReference type="InterPro" id="IPR028081">
    <property type="entry name" value="Leu-bd"/>
</dbReference>
<organism evidence="5 6">
    <name type="scientific">Nocardioides aestuarii</name>
    <dbReference type="NCBI Taxonomy" id="252231"/>
    <lineage>
        <taxon>Bacteria</taxon>
        <taxon>Bacillati</taxon>
        <taxon>Actinomycetota</taxon>
        <taxon>Actinomycetes</taxon>
        <taxon>Propionibacteriales</taxon>
        <taxon>Nocardioidaceae</taxon>
        <taxon>Nocardioides</taxon>
    </lineage>
</organism>
<feature type="signal peptide" evidence="3">
    <location>
        <begin position="1"/>
        <end position="27"/>
    </location>
</feature>
<keyword evidence="6" id="KW-1185">Reference proteome</keyword>
<dbReference type="Pfam" id="PF13458">
    <property type="entry name" value="Peripla_BP_6"/>
    <property type="match status" value="1"/>
</dbReference>
<dbReference type="PANTHER" id="PTHR30483:SF6">
    <property type="entry name" value="PERIPLASMIC BINDING PROTEIN OF ABC TRANSPORTER FOR NATURAL AMINO ACIDS"/>
    <property type="match status" value="1"/>
</dbReference>
<dbReference type="EMBL" id="JBHUGD010000003">
    <property type="protein sequence ID" value="MFD1946673.1"/>
    <property type="molecule type" value="Genomic_DNA"/>
</dbReference>
<comment type="similarity">
    <text evidence="1">Belongs to the leucine-binding protein family.</text>
</comment>
<evidence type="ECO:0000256" key="1">
    <source>
        <dbReference type="ARBA" id="ARBA00010062"/>
    </source>
</evidence>
<dbReference type="PANTHER" id="PTHR30483">
    <property type="entry name" value="LEUCINE-SPECIFIC-BINDING PROTEIN"/>
    <property type="match status" value="1"/>
</dbReference>
<gene>
    <name evidence="5" type="ORF">ACFSDE_07715</name>
</gene>
<evidence type="ECO:0000259" key="4">
    <source>
        <dbReference type="Pfam" id="PF13458"/>
    </source>
</evidence>
<feature type="chain" id="PRO_5047462790" evidence="3">
    <location>
        <begin position="28"/>
        <end position="415"/>
    </location>
</feature>